<feature type="transmembrane region" description="Helical" evidence="1">
    <location>
        <begin position="72"/>
        <end position="93"/>
    </location>
</feature>
<gene>
    <name evidence="2" type="ORF">SCD90_09640</name>
</gene>
<keyword evidence="3" id="KW-1185">Reference proteome</keyword>
<dbReference type="Proteomes" id="UP001274321">
    <property type="component" value="Unassembled WGS sequence"/>
</dbReference>
<keyword evidence="1" id="KW-0472">Membrane</keyword>
<sequence>MAITPEQLSGADDKVLEELNRSAESMLQAQLALSTAADARAVAFSSVIAAAAAGLVAAGVTLILASDDGMRPFGVVALSVAAGLLLSMIVAMCGARSIRMTAPGNQPDAFEEELARGTTAREIQSINLCFFNQGIEDNFKGMKRNGRLMNGAMLIAAVSLIAGFVTCLFLLFPVPTPC</sequence>
<evidence type="ECO:0008006" key="4">
    <source>
        <dbReference type="Google" id="ProtNLM"/>
    </source>
</evidence>
<dbReference type="RefSeq" id="WP_319844460.1">
    <property type="nucleotide sequence ID" value="NZ_JAXAFJ010000005.1"/>
</dbReference>
<protein>
    <recommendedName>
        <fullName evidence="4">Phage holin family protein</fullName>
    </recommendedName>
</protein>
<comment type="caution">
    <text evidence="2">The sequence shown here is derived from an EMBL/GenBank/DDBJ whole genome shotgun (WGS) entry which is preliminary data.</text>
</comment>
<reference evidence="2 3" key="1">
    <citation type="submission" date="2023-11" db="EMBL/GenBank/DDBJ databases">
        <authorList>
            <person name="Bao R."/>
        </authorList>
    </citation>
    <scope>NUCLEOTIDE SEQUENCE [LARGE SCALE GENOMIC DNA]</scope>
    <source>
        <strain evidence="2 3">PJ23</strain>
    </source>
</reference>
<accession>A0ABU4RQ58</accession>
<evidence type="ECO:0000256" key="1">
    <source>
        <dbReference type="SAM" id="Phobius"/>
    </source>
</evidence>
<feature type="transmembrane region" description="Helical" evidence="1">
    <location>
        <begin position="148"/>
        <end position="172"/>
    </location>
</feature>
<proteinExistence type="predicted"/>
<evidence type="ECO:0000313" key="2">
    <source>
        <dbReference type="EMBL" id="MDX6806328.1"/>
    </source>
</evidence>
<keyword evidence="1" id="KW-1133">Transmembrane helix</keyword>
<name>A0ABU4RQ58_9HYPH</name>
<organism evidence="2 3">
    <name type="scientific">Terrihabitans rhizophilus</name>
    <dbReference type="NCBI Taxonomy" id="3092662"/>
    <lineage>
        <taxon>Bacteria</taxon>
        <taxon>Pseudomonadati</taxon>
        <taxon>Pseudomonadota</taxon>
        <taxon>Alphaproteobacteria</taxon>
        <taxon>Hyphomicrobiales</taxon>
        <taxon>Terrihabitans</taxon>
    </lineage>
</organism>
<dbReference type="EMBL" id="JAXAFJ010000005">
    <property type="protein sequence ID" value="MDX6806328.1"/>
    <property type="molecule type" value="Genomic_DNA"/>
</dbReference>
<evidence type="ECO:0000313" key="3">
    <source>
        <dbReference type="Proteomes" id="UP001274321"/>
    </source>
</evidence>
<keyword evidence="1" id="KW-0812">Transmembrane</keyword>
<feature type="transmembrane region" description="Helical" evidence="1">
    <location>
        <begin position="41"/>
        <end position="66"/>
    </location>
</feature>